<feature type="repeat" description="TPR" evidence="1">
    <location>
        <begin position="176"/>
        <end position="209"/>
    </location>
</feature>
<keyword evidence="4" id="KW-1185">Reference proteome</keyword>
<evidence type="ECO:0000256" key="2">
    <source>
        <dbReference type="SAM" id="SignalP"/>
    </source>
</evidence>
<feature type="chain" id="PRO_5045595888" description="Tetratricopeptide repeat protein" evidence="2">
    <location>
        <begin position="23"/>
        <end position="981"/>
    </location>
</feature>
<keyword evidence="2" id="KW-0732">Signal</keyword>
<reference evidence="3 4" key="1">
    <citation type="submission" date="2012-09" db="EMBL/GenBank/DDBJ databases">
        <title>Genome Sequence of alkane-degrading Bacterium Alcanivorax jadensis T9.</title>
        <authorList>
            <person name="Lai Q."/>
            <person name="Shao Z."/>
        </authorList>
    </citation>
    <scope>NUCLEOTIDE SEQUENCE [LARGE SCALE GENOMIC DNA]</scope>
    <source>
        <strain evidence="3 4">T9</strain>
    </source>
</reference>
<proteinExistence type="predicted"/>
<dbReference type="PANTHER" id="PTHR37423:SF6">
    <property type="entry name" value="CELL DIVISION COORDINATOR CPOB"/>
    <property type="match status" value="1"/>
</dbReference>
<comment type="caution">
    <text evidence="3">The sequence shown here is derived from an EMBL/GenBank/DDBJ whole genome shotgun (WGS) entry which is preliminary data.</text>
</comment>
<dbReference type="Pfam" id="PF14559">
    <property type="entry name" value="TPR_19"/>
    <property type="match status" value="1"/>
</dbReference>
<sequence length="981" mass="110701">MNRFRLHGLAAAIIALGGCASAPQNGTLEQQARFGGTTLADLEGTDIIIEEQQLESASTQDALNSYRQAAELFDDPERRAKTLRRMADLALSSATEQEMGIEDADNQRLEQKVDKLVYDNAMEQVNTTTDNERKLALLDLAGTMAPSMADKDVNYNTAISLYQELLNSTSDPDQRAEAYYLLSKAYAMDGNLEQARASLDTLVEQYPNSEWALESQFRRGEMLFSDGDYDYAEKAYADVINRGANNEFYSQALYKHGWSHYKLGDYELAQASFFTLLDTLNGASELNDDTSMENKLFADTQRVVSLAFSNLDGPQSVKTWFARNGKRDYEPEIYRSLGQVYLSQERFRDAAEAFDMFVQVYPNSTLAPEFSSLQIDAYQKGGFPTLVLPAKEKFIQHYGINSDYWGRHPDIREEYVSLLKGHILDLAEYHHVLAQKSGNPADYRNPARWYQEYLDTPPASEDQGKVNHRYAEVLYAAEDYPAAISEFERTAYQYQGYEKGGDAAFNALVAYQQILDSNPDEEQASRWRTKKIASAQQYGQRFPEHPEVPNVLHDTAEDQLALGDVEGAVKTAGILVNRQPPPSAELMRYGWATIANGEFDLGRFKVAEMAYGKLLDMQMPAEQRAQYREKLAVSIYRQAEQQQEQGNLDIAAATFLRVGQAVPEAAVRKNAEFDAATLFINQGRSTDAIPVLEAFRQRYPDDPLTDTIPDKLAIAYEKQGNYTAAAGELQLIAANYKGDDPELSRQALWKAAEMQDRAEQPQASIALYQQYLQEWPQPYDFRSEAQFRLVELNRKTGNSERENHWLQQLVTSYRQAGGEANDRVAWLAAYASFTLAEPHFAEFKRIALTQPLKTSLAAKTGVMKKALVDYQAVADIGVAEYATAANYKIGEMYRVLARDLIASERPNGLDELELEEYTMLLEDKAFPYEDQAIDILIANTNLVTDDIYDQWVKKSFGALAELIPGRYAKFEQVESYVDIIY</sequence>
<feature type="repeat" description="TPR" evidence="1">
    <location>
        <begin position="331"/>
        <end position="364"/>
    </location>
</feature>
<protein>
    <recommendedName>
        <fullName evidence="5">Tetratricopeptide repeat protein</fullName>
    </recommendedName>
</protein>
<dbReference type="Proteomes" id="UP000029443">
    <property type="component" value="Unassembled WGS sequence"/>
</dbReference>
<dbReference type="PANTHER" id="PTHR37423">
    <property type="entry name" value="SOLUBLE LYTIC MUREIN TRANSGLYCOSYLASE-RELATED"/>
    <property type="match status" value="1"/>
</dbReference>
<gene>
    <name evidence="3" type="ORF">T9A_00378</name>
</gene>
<dbReference type="Pfam" id="PF13174">
    <property type="entry name" value="TPR_6"/>
    <property type="match status" value="3"/>
</dbReference>
<dbReference type="SUPFAM" id="SSF48452">
    <property type="entry name" value="TPR-like"/>
    <property type="match status" value="3"/>
</dbReference>
<dbReference type="EMBL" id="ARXU01000001">
    <property type="protein sequence ID" value="KGD63058.1"/>
    <property type="molecule type" value="Genomic_DNA"/>
</dbReference>
<accession>A0ABR4WI30</accession>
<dbReference type="InterPro" id="IPR011990">
    <property type="entry name" value="TPR-like_helical_dom_sf"/>
</dbReference>
<dbReference type="InterPro" id="IPR019734">
    <property type="entry name" value="TPR_rpt"/>
</dbReference>
<dbReference type="PROSITE" id="PS51257">
    <property type="entry name" value="PROKAR_LIPOPROTEIN"/>
    <property type="match status" value="1"/>
</dbReference>
<keyword evidence="1" id="KW-0802">TPR repeat</keyword>
<dbReference type="SMART" id="SM00028">
    <property type="entry name" value="TPR"/>
    <property type="match status" value="4"/>
</dbReference>
<evidence type="ECO:0000313" key="4">
    <source>
        <dbReference type="Proteomes" id="UP000029443"/>
    </source>
</evidence>
<evidence type="ECO:0008006" key="5">
    <source>
        <dbReference type="Google" id="ProtNLM"/>
    </source>
</evidence>
<feature type="signal peptide" evidence="2">
    <location>
        <begin position="1"/>
        <end position="22"/>
    </location>
</feature>
<dbReference type="PROSITE" id="PS50005">
    <property type="entry name" value="TPR"/>
    <property type="match status" value="2"/>
</dbReference>
<evidence type="ECO:0000313" key="3">
    <source>
        <dbReference type="EMBL" id="KGD63058.1"/>
    </source>
</evidence>
<dbReference type="RefSeq" id="WP_035244605.1">
    <property type="nucleotide sequence ID" value="NZ_ARXU01000001.1"/>
</dbReference>
<dbReference type="Gene3D" id="1.25.40.10">
    <property type="entry name" value="Tetratricopeptide repeat domain"/>
    <property type="match status" value="5"/>
</dbReference>
<name>A0ABR4WI30_9GAMM</name>
<organism evidence="3 4">
    <name type="scientific">Alcanivorax jadensis T9</name>
    <dbReference type="NCBI Taxonomy" id="1177181"/>
    <lineage>
        <taxon>Bacteria</taxon>
        <taxon>Pseudomonadati</taxon>
        <taxon>Pseudomonadota</taxon>
        <taxon>Gammaproteobacteria</taxon>
        <taxon>Oceanospirillales</taxon>
        <taxon>Alcanivoracaceae</taxon>
        <taxon>Alcanivorax</taxon>
    </lineage>
</organism>
<evidence type="ECO:0000256" key="1">
    <source>
        <dbReference type="PROSITE-ProRule" id="PRU00339"/>
    </source>
</evidence>
<dbReference type="Pfam" id="PF13432">
    <property type="entry name" value="TPR_16"/>
    <property type="match status" value="1"/>
</dbReference>